<evidence type="ECO:0000256" key="1">
    <source>
        <dbReference type="PROSITE-ProRule" id="PRU00042"/>
    </source>
</evidence>
<gene>
    <name evidence="4" type="ORF">PR048_024577</name>
</gene>
<feature type="region of interest" description="Disordered" evidence="2">
    <location>
        <begin position="176"/>
        <end position="209"/>
    </location>
</feature>
<feature type="domain" description="C2H2-type" evidence="3">
    <location>
        <begin position="276"/>
        <end position="308"/>
    </location>
</feature>
<dbReference type="InterPro" id="IPR013087">
    <property type="entry name" value="Znf_C2H2_type"/>
</dbReference>
<keyword evidence="5" id="KW-1185">Reference proteome</keyword>
<proteinExistence type="predicted"/>
<name>A0ABQ9GP14_9NEOP</name>
<feature type="compositionally biased region" description="Low complexity" evidence="2">
    <location>
        <begin position="176"/>
        <end position="187"/>
    </location>
</feature>
<keyword evidence="1" id="KW-0863">Zinc-finger</keyword>
<accession>A0ABQ9GP14</accession>
<feature type="compositionally biased region" description="Polar residues" evidence="2">
    <location>
        <begin position="188"/>
        <end position="203"/>
    </location>
</feature>
<dbReference type="Gene3D" id="3.30.160.60">
    <property type="entry name" value="Classic Zinc Finger"/>
    <property type="match status" value="1"/>
</dbReference>
<comment type="caution">
    <text evidence="4">The sequence shown here is derived from an EMBL/GenBank/DDBJ whole genome shotgun (WGS) entry which is preliminary data.</text>
</comment>
<reference evidence="4 5" key="1">
    <citation type="submission" date="2023-02" db="EMBL/GenBank/DDBJ databases">
        <title>LHISI_Scaffold_Assembly.</title>
        <authorList>
            <person name="Stuart O.P."/>
            <person name="Cleave R."/>
            <person name="Magrath M.J.L."/>
            <person name="Mikheyev A.S."/>
        </authorList>
    </citation>
    <scope>NUCLEOTIDE SEQUENCE [LARGE SCALE GENOMIC DNA]</scope>
    <source>
        <strain evidence="4">Daus_M_001</strain>
        <tissue evidence="4">Leg muscle</tissue>
    </source>
</reference>
<protein>
    <recommendedName>
        <fullName evidence="3">C2H2-type domain-containing protein</fullName>
    </recommendedName>
</protein>
<keyword evidence="1" id="KW-0862">Zinc</keyword>
<evidence type="ECO:0000259" key="3">
    <source>
        <dbReference type="PROSITE" id="PS50157"/>
    </source>
</evidence>
<dbReference type="Proteomes" id="UP001159363">
    <property type="component" value="Chromosome 9"/>
</dbReference>
<sequence>MIIPVGKSYANGLTGLGHAWFIYLCRTYSLQLVGCDNEESVSTLVRAFQISHLPTAFETSVDNQRLLNGAEKFYSSCRVNCSHTAQMNCGYEGLPLASSIIEPRPASSLTGCRQHRFCDRVFTYVQNARRAIDFFSCDGYITTSIYSTSAARSSTDVTVPSNFSAVMATSLPASTATSAARSSTDVTVPSNSSAVTPTKSSMEPSKFSANVPRTPLSALHASLAPAPTSPTGSSESLPEPLHRHQCHFSDKTFTVSRNVWRHERSNCDKNPCCTSYSCDRCGTQFSRIDNLLRHAKACKGEVHFSSVPRYLVCCKQNIALGKAVCLQPAAETRNCCPERSAIVHDRRFRNDDQPTATTQQKCWQLTKSVARVDIHVRGIKRSERRFLSAKSRMCDGVSAIATIAVHVVTLPFVQVLSKDSDGPVEDVVAGAKDAGNISTGILGTSAENRSRTPRARWFVVSGTVGWCADGVTIGNALRSWPHVSNNARTVGRAGTDYCDVYRVRCYVPIASLATHACLSLRAVVLLHVTEQQGIHYTRPVTSLAELRFGGRKSVNQQATWYSTELTPAYLATVHHTPLTRVLYTDEDPAKKYQCICPRPLYIFEELGPSEVAQCNSLYSYSGGPGFDSRSGHPDFGLAMVSRNHSRRILGWVPNKGHGPIPSPFLPSATCTVSNDLAVDETLGAGVSSSIGSVDFCGTRIVLPPSCPGRVPMVANIHSSCRPIGSTSKPVHSSHLLSDHNTVRQVRFLAGAPTDFRNTRIVPDDVAGWLVLSRTAVSLALAFWRRSISTSYEQWATVRNTPELDINKMTHAYLCARHSERNQLNDAEYTVLITRAAPSIVVSSQPCLPSVQSTAVLPEESTSSHLLDHTYVLREESSFQIDCDDTSDISSRRWMVKVGETLLHEDVVTSGGTTGNCAGTLVYCKGLESRCGRNEVRMEQRRNSRAGETGDSRENPLTGGIIWQDSNMRKSGSGIYEKFTICINIFVTYSRKTNVRVPKHSHPPTPLSHKLAVQTQFQIRSQIFARGGCDGTMPLSPRSAVRPALAFRRCSILTSRTLDTSLLRDAALSSLHTHDRELHTAGLCAASLFRASGEKRGRDNRNLQICCKQDCGFQSDEFPCKQGSYNSATVCRSSFRDSVDLHQLLQVVEFFLQCLPANRVRLPVGSLQDFRTWESRRTMAHVSGFSRGLPFPRALAFRHFVLLGGLQDLHCTPANTLTGLKRQHTDAGDRRPLPREELYDEEDEVADHAVHQPQHQAVSLPLHAKKNTTITCWTHNTTAYSRRPSTWSFFSAFEAEKRGSLNGATATRIKSPIISKRKALNWRAVFSSYVYLWDFQQLQYYFIGGKANPLRLLGRKIMQGDMHRDKEGLGSHGLHFGAMTTSLSVLRAREKPSRKTLLQETECLENMILVNSVGKASREGAGALFILNLVPAVTREVFGRLSGGRSDAIGPLPPISYMDLKTKGEKVSCHRGIYSVGMMKSRRAQCSVQSTTTAHGHLRAELVVPECCVCLKEIARSIH</sequence>
<evidence type="ECO:0000256" key="2">
    <source>
        <dbReference type="SAM" id="MobiDB-lite"/>
    </source>
</evidence>
<evidence type="ECO:0000313" key="5">
    <source>
        <dbReference type="Proteomes" id="UP001159363"/>
    </source>
</evidence>
<dbReference type="EMBL" id="JARBHB010000010">
    <property type="protein sequence ID" value="KAJ8873743.1"/>
    <property type="molecule type" value="Genomic_DNA"/>
</dbReference>
<evidence type="ECO:0000313" key="4">
    <source>
        <dbReference type="EMBL" id="KAJ8873743.1"/>
    </source>
</evidence>
<feature type="region of interest" description="Disordered" evidence="2">
    <location>
        <begin position="937"/>
        <end position="958"/>
    </location>
</feature>
<keyword evidence="1" id="KW-0479">Metal-binding</keyword>
<organism evidence="4 5">
    <name type="scientific">Dryococelus australis</name>
    <dbReference type="NCBI Taxonomy" id="614101"/>
    <lineage>
        <taxon>Eukaryota</taxon>
        <taxon>Metazoa</taxon>
        <taxon>Ecdysozoa</taxon>
        <taxon>Arthropoda</taxon>
        <taxon>Hexapoda</taxon>
        <taxon>Insecta</taxon>
        <taxon>Pterygota</taxon>
        <taxon>Neoptera</taxon>
        <taxon>Polyneoptera</taxon>
        <taxon>Phasmatodea</taxon>
        <taxon>Verophasmatodea</taxon>
        <taxon>Anareolatae</taxon>
        <taxon>Phasmatidae</taxon>
        <taxon>Eurycanthinae</taxon>
        <taxon>Dryococelus</taxon>
    </lineage>
</organism>
<dbReference type="PROSITE" id="PS50157">
    <property type="entry name" value="ZINC_FINGER_C2H2_2"/>
    <property type="match status" value="1"/>
</dbReference>